<keyword evidence="6" id="KW-1185">Reference proteome</keyword>
<evidence type="ECO:0000256" key="2">
    <source>
        <dbReference type="ARBA" id="ARBA00022598"/>
    </source>
</evidence>
<gene>
    <name evidence="5" type="ORF">QWT69_04480</name>
</gene>
<dbReference type="SUPFAM" id="SSF56801">
    <property type="entry name" value="Acetyl-CoA synthetase-like"/>
    <property type="match status" value="1"/>
</dbReference>
<accession>A0ABZ0L8D2</accession>
<sequence length="494" mass="55381">MFHERGWIVKRTALSAGRTALINIHSGESWTYGELYNRIGRWVSFFREKGYVKGERVVVYSPNTIELFAVLFACERMGLIYVPLNWRLSLPELQGLLDDCGPIIVLFHKNFEQSVQLLNVHEVASLSIAEKFECARNIEPLPEVDCSDPWMIIYTGGTTGVPKGVVLSHEAVNWNALNTIASWGLSENDTTINYMPLFHTGGLNALSIPLLMAGGTVAIGHQFNPQEALEATNQYEATISLFVPTMYQMMIQTDYFKASNFPSMDTFLSGGAPCPETIYTAFQRKKIRFKEGYGMTEAGPNNFFIRPDDAAVKVGSVGKSMLFNDSKVLDLDGNACSRGEIGELFLKGPHMFTCYWNKPSETNDALHDGWLRTGDLAKIDEDGDTYIVGRKKDMIITGGENVYPQEVEQCLIAFDGIQEAAVIGKEDDIWGEKVVAFVSLYDENRGNEDMILTHCKKSLASYKIPKEIIIIPELPKTHVGKIDKNELLKWKQNR</sequence>
<dbReference type="InterPro" id="IPR020845">
    <property type="entry name" value="AMP-binding_CS"/>
</dbReference>
<keyword evidence="2" id="KW-0436">Ligase</keyword>
<dbReference type="Proteomes" id="UP001303902">
    <property type="component" value="Chromosome"/>
</dbReference>
<dbReference type="Pfam" id="PF13193">
    <property type="entry name" value="AMP-binding_C"/>
    <property type="match status" value="1"/>
</dbReference>
<dbReference type="EMBL" id="CP129118">
    <property type="protein sequence ID" value="WOV88385.1"/>
    <property type="molecule type" value="Genomic_DNA"/>
</dbReference>
<dbReference type="PROSITE" id="PS00455">
    <property type="entry name" value="AMP_BINDING"/>
    <property type="match status" value="1"/>
</dbReference>
<evidence type="ECO:0000313" key="6">
    <source>
        <dbReference type="Proteomes" id="UP001303902"/>
    </source>
</evidence>
<name>A0ABZ0L8D2_9BACL</name>
<dbReference type="PANTHER" id="PTHR43201">
    <property type="entry name" value="ACYL-COA SYNTHETASE"/>
    <property type="match status" value="1"/>
</dbReference>
<comment type="similarity">
    <text evidence="1">Belongs to the ATP-dependent AMP-binding enzyme family.</text>
</comment>
<evidence type="ECO:0000259" key="4">
    <source>
        <dbReference type="Pfam" id="PF13193"/>
    </source>
</evidence>
<organism evidence="5 6">
    <name type="scientific">Sporosarcina oncorhynchi</name>
    <dbReference type="NCBI Taxonomy" id="3056444"/>
    <lineage>
        <taxon>Bacteria</taxon>
        <taxon>Bacillati</taxon>
        <taxon>Bacillota</taxon>
        <taxon>Bacilli</taxon>
        <taxon>Bacillales</taxon>
        <taxon>Caryophanaceae</taxon>
        <taxon>Sporosarcina</taxon>
    </lineage>
</organism>
<protein>
    <submittedName>
        <fullName evidence="5">AMP-binding protein</fullName>
    </submittedName>
</protein>
<dbReference type="Pfam" id="PF00501">
    <property type="entry name" value="AMP-binding"/>
    <property type="match status" value="1"/>
</dbReference>
<dbReference type="RefSeq" id="WP_317969387.1">
    <property type="nucleotide sequence ID" value="NZ_CP129118.1"/>
</dbReference>
<evidence type="ECO:0000259" key="3">
    <source>
        <dbReference type="Pfam" id="PF00501"/>
    </source>
</evidence>
<dbReference type="InterPro" id="IPR045851">
    <property type="entry name" value="AMP-bd_C_sf"/>
</dbReference>
<dbReference type="InterPro" id="IPR000873">
    <property type="entry name" value="AMP-dep_synth/lig_dom"/>
</dbReference>
<feature type="domain" description="AMP-dependent synthetase/ligase" evidence="3">
    <location>
        <begin position="16"/>
        <end position="356"/>
    </location>
</feature>
<dbReference type="InterPro" id="IPR042099">
    <property type="entry name" value="ANL_N_sf"/>
</dbReference>
<feature type="domain" description="AMP-binding enzyme C-terminal" evidence="4">
    <location>
        <begin position="406"/>
        <end position="481"/>
    </location>
</feature>
<reference evidence="5 6" key="1">
    <citation type="submission" date="2023-06" db="EMBL/GenBank/DDBJ databases">
        <title>Sporosarcina sp. nov., isolated from Korean tranditional fermented seafood 'Jeotgal'.</title>
        <authorList>
            <person name="Yang A.I."/>
            <person name="Shin N.-R."/>
        </authorList>
    </citation>
    <scope>NUCLEOTIDE SEQUENCE [LARGE SCALE GENOMIC DNA]</scope>
    <source>
        <strain evidence="5 6">T2O-4</strain>
    </source>
</reference>
<evidence type="ECO:0000256" key="1">
    <source>
        <dbReference type="ARBA" id="ARBA00006432"/>
    </source>
</evidence>
<dbReference type="Gene3D" id="3.40.50.12780">
    <property type="entry name" value="N-terminal domain of ligase-like"/>
    <property type="match status" value="1"/>
</dbReference>
<dbReference type="PANTHER" id="PTHR43201:SF5">
    <property type="entry name" value="MEDIUM-CHAIN ACYL-COA LIGASE ACSF2, MITOCHONDRIAL"/>
    <property type="match status" value="1"/>
</dbReference>
<proteinExistence type="inferred from homology"/>
<evidence type="ECO:0000313" key="5">
    <source>
        <dbReference type="EMBL" id="WOV88385.1"/>
    </source>
</evidence>
<dbReference type="Gene3D" id="3.30.300.30">
    <property type="match status" value="1"/>
</dbReference>
<dbReference type="InterPro" id="IPR025110">
    <property type="entry name" value="AMP-bd_C"/>
</dbReference>